<dbReference type="Proteomes" id="UP001499951">
    <property type="component" value="Unassembled WGS sequence"/>
</dbReference>
<feature type="domain" description="GIY-YIG" evidence="3">
    <location>
        <begin position="4"/>
        <end position="80"/>
    </location>
</feature>
<proteinExistence type="inferred from homology"/>
<dbReference type="InterPro" id="IPR050190">
    <property type="entry name" value="UPF0213_domain"/>
</dbReference>
<reference evidence="4 5" key="1">
    <citation type="journal article" date="2019" name="Int. J. Syst. Evol. Microbiol.">
        <title>The Global Catalogue of Microorganisms (GCM) 10K type strain sequencing project: providing services to taxonomists for standard genome sequencing and annotation.</title>
        <authorList>
            <consortium name="The Broad Institute Genomics Platform"/>
            <consortium name="The Broad Institute Genome Sequencing Center for Infectious Disease"/>
            <person name="Wu L."/>
            <person name="Ma J."/>
        </authorList>
    </citation>
    <scope>NUCLEOTIDE SEQUENCE [LARGE SCALE GENOMIC DNA]</scope>
    <source>
        <strain evidence="4 5">JCM 15089</strain>
    </source>
</reference>
<sequence length="121" mass="14143">MREYRYFVYMVASRPQGTLYIGVTNDLIRRITEHREGAVPGFTKKYHVHRLVWFEEYNDINEAIAREKQLKRWRRDWKRSLIEQENPGWLDLYPALAGVGPGSARPSGPLGRDDIQGQVSP</sequence>
<dbReference type="PANTHER" id="PTHR34477:SF5">
    <property type="entry name" value="BSL5627 PROTEIN"/>
    <property type="match status" value="1"/>
</dbReference>
<evidence type="ECO:0000259" key="3">
    <source>
        <dbReference type="PROSITE" id="PS50164"/>
    </source>
</evidence>
<evidence type="ECO:0000256" key="1">
    <source>
        <dbReference type="ARBA" id="ARBA00007435"/>
    </source>
</evidence>
<keyword evidence="5" id="KW-1185">Reference proteome</keyword>
<dbReference type="SMART" id="SM00465">
    <property type="entry name" value="GIYc"/>
    <property type="match status" value="1"/>
</dbReference>
<dbReference type="PROSITE" id="PS50164">
    <property type="entry name" value="GIY_YIG"/>
    <property type="match status" value="1"/>
</dbReference>
<evidence type="ECO:0000313" key="5">
    <source>
        <dbReference type="Proteomes" id="UP001499951"/>
    </source>
</evidence>
<comment type="caution">
    <text evidence="4">The sequence shown here is derived from an EMBL/GenBank/DDBJ whole genome shotgun (WGS) entry which is preliminary data.</text>
</comment>
<comment type="similarity">
    <text evidence="1">Belongs to the UPF0213 family.</text>
</comment>
<gene>
    <name evidence="4" type="ORF">GCM10008942_03010</name>
</gene>
<name>A0ABN1E2P9_9PROT</name>
<accession>A0ABN1E2P9</accession>
<dbReference type="InterPro" id="IPR000305">
    <property type="entry name" value="GIY-YIG_endonuc"/>
</dbReference>
<dbReference type="CDD" id="cd10448">
    <property type="entry name" value="GIY-YIG_unchar_3"/>
    <property type="match status" value="1"/>
</dbReference>
<dbReference type="Pfam" id="PF01541">
    <property type="entry name" value="GIY-YIG"/>
    <property type="match status" value="1"/>
</dbReference>
<evidence type="ECO:0000313" key="4">
    <source>
        <dbReference type="EMBL" id="GAA0557927.1"/>
    </source>
</evidence>
<dbReference type="EMBL" id="BAAADD010000001">
    <property type="protein sequence ID" value="GAA0557927.1"/>
    <property type="molecule type" value="Genomic_DNA"/>
</dbReference>
<dbReference type="RefSeq" id="WP_166930776.1">
    <property type="nucleotide sequence ID" value="NZ_BAAADD010000001.1"/>
</dbReference>
<organism evidence="4 5">
    <name type="scientific">Rhizomicrobium electricum</name>
    <dbReference type="NCBI Taxonomy" id="480070"/>
    <lineage>
        <taxon>Bacteria</taxon>
        <taxon>Pseudomonadati</taxon>
        <taxon>Pseudomonadota</taxon>
        <taxon>Alphaproteobacteria</taxon>
        <taxon>Micropepsales</taxon>
        <taxon>Micropepsaceae</taxon>
        <taxon>Rhizomicrobium</taxon>
    </lineage>
</organism>
<dbReference type="InterPro" id="IPR035901">
    <property type="entry name" value="GIY-YIG_endonuc_sf"/>
</dbReference>
<dbReference type="PANTHER" id="PTHR34477">
    <property type="entry name" value="UPF0213 PROTEIN YHBQ"/>
    <property type="match status" value="1"/>
</dbReference>
<dbReference type="Gene3D" id="3.40.1440.10">
    <property type="entry name" value="GIY-YIG endonuclease"/>
    <property type="match status" value="1"/>
</dbReference>
<protein>
    <submittedName>
        <fullName evidence="4">GIY-YIG nuclease family protein</fullName>
    </submittedName>
</protein>
<feature type="region of interest" description="Disordered" evidence="2">
    <location>
        <begin position="102"/>
        <end position="121"/>
    </location>
</feature>
<evidence type="ECO:0000256" key="2">
    <source>
        <dbReference type="SAM" id="MobiDB-lite"/>
    </source>
</evidence>
<dbReference type="SUPFAM" id="SSF82771">
    <property type="entry name" value="GIY-YIG endonuclease"/>
    <property type="match status" value="1"/>
</dbReference>